<dbReference type="STRING" id="1017273.SAMN05443094_104198"/>
<evidence type="ECO:0000313" key="1">
    <source>
        <dbReference type="EMBL" id="OXS77965.1"/>
    </source>
</evidence>
<proteinExistence type="predicted"/>
<reference evidence="2 3" key="1">
    <citation type="submission" date="2017-01" db="EMBL/GenBank/DDBJ databases">
        <authorList>
            <person name="Mah S.A."/>
            <person name="Swanson W.J."/>
            <person name="Moy G.W."/>
            <person name="Vacquier V.D."/>
        </authorList>
    </citation>
    <scope>NUCLEOTIDE SEQUENCE [LARGE SCALE GENOMIC DNA]</scope>
    <source>
        <strain evidence="2 3">NIO-1016</strain>
    </source>
</reference>
<evidence type="ECO:0000313" key="3">
    <source>
        <dbReference type="Proteomes" id="UP000186385"/>
    </source>
</evidence>
<dbReference type="RefSeq" id="WP_045850506.1">
    <property type="nucleotide sequence ID" value="NZ_FTLX01000004.1"/>
</dbReference>
<evidence type="ECO:0000313" key="2">
    <source>
        <dbReference type="EMBL" id="SIQ90592.1"/>
    </source>
</evidence>
<dbReference type="Proteomes" id="UP000186385">
    <property type="component" value="Unassembled WGS sequence"/>
</dbReference>
<name>A0A1N6WKK5_9BACI</name>
<dbReference type="OrthoDB" id="2167122at2"/>
<dbReference type="EMBL" id="FTLX01000004">
    <property type="protein sequence ID" value="SIQ90592.1"/>
    <property type="molecule type" value="Genomic_DNA"/>
</dbReference>
<reference evidence="1" key="3">
    <citation type="submission" date="2017-03" db="EMBL/GenBank/DDBJ databases">
        <authorList>
            <person name="Dastager S.G."/>
            <person name="Neurgaonkar P.S."/>
            <person name="Dharne M.S."/>
        </authorList>
    </citation>
    <scope>NUCLEOTIDE SEQUENCE</scope>
    <source>
        <strain evidence="1">DSM 25145</strain>
    </source>
</reference>
<sequence length="86" mass="10943">MLKIELDELEVERIYREELRKRLNELEHHRTFWDWDELCRQTCMSKNFIREQFFFDPRFPKYQVGRKWLFPAKATEEFLLQWLSEQ</sequence>
<protein>
    <submittedName>
        <fullName evidence="1">Group-specific protein</fullName>
    </submittedName>
</protein>
<reference evidence="4" key="2">
    <citation type="submission" date="2017-03" db="EMBL/GenBank/DDBJ databases">
        <title>Bacillus sp. V-88(T) DSM27956, whole genome shotgun sequencing project.</title>
        <authorList>
            <person name="Dastager S.G."/>
            <person name="Neurgaonkar P.S."/>
            <person name="Dharne M.S."/>
        </authorList>
    </citation>
    <scope>NUCLEOTIDE SEQUENCE [LARGE SCALE GENOMIC DNA]</scope>
    <source>
        <strain evidence="4">DSM 25145</strain>
    </source>
</reference>
<dbReference type="EMBL" id="MWSK01000004">
    <property type="protein sequence ID" value="OXS77965.1"/>
    <property type="molecule type" value="Genomic_DNA"/>
</dbReference>
<dbReference type="Proteomes" id="UP000215545">
    <property type="component" value="Unassembled WGS sequence"/>
</dbReference>
<organism evidence="2 3">
    <name type="scientific">Domibacillus enclensis</name>
    <dbReference type="NCBI Taxonomy" id="1017273"/>
    <lineage>
        <taxon>Bacteria</taxon>
        <taxon>Bacillati</taxon>
        <taxon>Bacillota</taxon>
        <taxon>Bacilli</taxon>
        <taxon>Bacillales</taxon>
        <taxon>Bacillaceae</taxon>
        <taxon>Domibacillus</taxon>
    </lineage>
</organism>
<dbReference type="AlphaFoldDB" id="A0A1N6WKK5"/>
<evidence type="ECO:0000313" key="4">
    <source>
        <dbReference type="Proteomes" id="UP000215545"/>
    </source>
</evidence>
<accession>A0A1N6WKK5</accession>
<keyword evidence="4" id="KW-1185">Reference proteome</keyword>
<gene>
    <name evidence="1" type="ORF">B1B05_10185</name>
    <name evidence="2" type="ORF">SAMN05443094_104198</name>
</gene>